<keyword evidence="3" id="KW-0032">Aminotransferase</keyword>
<dbReference type="GO" id="GO:0003677">
    <property type="term" value="F:DNA binding"/>
    <property type="evidence" value="ECO:0007669"/>
    <property type="project" value="UniProtKB-KW"/>
</dbReference>
<dbReference type="Gene3D" id="3.90.1150.10">
    <property type="entry name" value="Aspartate Aminotransferase, domain 1"/>
    <property type="match status" value="1"/>
</dbReference>
<accession>A0A450XUZ5</accession>
<dbReference type="EMBL" id="CAADGH010000040">
    <property type="protein sequence ID" value="VFK76051.1"/>
    <property type="molecule type" value="Genomic_DNA"/>
</dbReference>
<evidence type="ECO:0000313" key="3">
    <source>
        <dbReference type="EMBL" id="VFK33092.1"/>
    </source>
</evidence>
<evidence type="ECO:0000313" key="4">
    <source>
        <dbReference type="EMBL" id="VFK76051.1"/>
    </source>
</evidence>
<dbReference type="SUPFAM" id="SSF53383">
    <property type="entry name" value="PLP-dependent transferases"/>
    <property type="match status" value="1"/>
</dbReference>
<dbReference type="PANTHER" id="PTHR42858">
    <property type="entry name" value="AMINOTRANSFERASE"/>
    <property type="match status" value="1"/>
</dbReference>
<organism evidence="3">
    <name type="scientific">Candidatus Kentrum sp. MB</name>
    <dbReference type="NCBI Taxonomy" id="2138164"/>
    <lineage>
        <taxon>Bacteria</taxon>
        <taxon>Pseudomonadati</taxon>
        <taxon>Pseudomonadota</taxon>
        <taxon>Gammaproteobacteria</taxon>
        <taxon>Candidatus Kentrum</taxon>
    </lineage>
</organism>
<dbReference type="EMBL" id="CAADFQ010000040">
    <property type="protein sequence ID" value="VFK33092.1"/>
    <property type="molecule type" value="Genomic_DNA"/>
</dbReference>
<dbReference type="AlphaFoldDB" id="A0A450XUZ5"/>
<sequence>MTYQESEYVQLKVPKGIYDLNVGQPCPQLLPSELLYSADRTRIKDPTFLQYAANQGYFSFRKEQAAFLSSETGDDVTADELLITTGNSSAIHLIGTHIASTHNTRPLALVESPTYQFGVNILAACGFEIRAIPVDEGGIVVKEIERLLTEEQLRPALVFTIPSYQNPTGVNLRPERRQRLIQLADTYGFYILADEAYQLLSFPGTKTDSALAIEDTTEKGVVFTIGTFSKIFAPAIRLGWVQARPPLIQGLLEHPLLISGGGMNSVMAGWIEPLMTNGAVRAYLGELRQELYLRYQHLLRAVKEKLPEFHIITEPCGGYYLWCKLQEQLDSSILHELAMQNYHVNFRTGARCNTSPDYLRLCFAYHTPAEIDEGIRLLALAYEEYMNRLS</sequence>
<name>A0A450XUZ5_9GAMM</name>
<dbReference type="CDD" id="cd00609">
    <property type="entry name" value="AAT_like"/>
    <property type="match status" value="1"/>
</dbReference>
<dbReference type="GO" id="GO:0030170">
    <property type="term" value="F:pyridoxal phosphate binding"/>
    <property type="evidence" value="ECO:0007669"/>
    <property type="project" value="InterPro"/>
</dbReference>
<dbReference type="InterPro" id="IPR004839">
    <property type="entry name" value="Aminotransferase_I/II_large"/>
</dbReference>
<keyword evidence="3" id="KW-0808">Transferase</keyword>
<dbReference type="Gene3D" id="3.40.640.10">
    <property type="entry name" value="Type I PLP-dependent aspartate aminotransferase-like (Major domain)"/>
    <property type="match status" value="1"/>
</dbReference>
<evidence type="ECO:0000313" key="2">
    <source>
        <dbReference type="EMBL" id="VFK28531.1"/>
    </source>
</evidence>
<dbReference type="PANTHER" id="PTHR42858:SF1">
    <property type="entry name" value="LD15494P"/>
    <property type="match status" value="1"/>
</dbReference>
<dbReference type="GO" id="GO:0047536">
    <property type="term" value="F:2-aminoadipate transaminase activity"/>
    <property type="evidence" value="ECO:0007669"/>
    <property type="project" value="TreeGrafter"/>
</dbReference>
<dbReference type="EMBL" id="CAADFO010000038">
    <property type="protein sequence ID" value="VFK28531.1"/>
    <property type="molecule type" value="Genomic_DNA"/>
</dbReference>
<dbReference type="InterPro" id="IPR015421">
    <property type="entry name" value="PyrdxlP-dep_Trfase_major"/>
</dbReference>
<proteinExistence type="predicted"/>
<keyword evidence="3" id="KW-0238">DNA-binding</keyword>
<feature type="domain" description="Aminotransferase class I/classII large" evidence="1">
    <location>
        <begin position="19"/>
        <end position="376"/>
    </location>
</feature>
<protein>
    <submittedName>
        <fullName evidence="3">DNA-binding transcriptional regulator, MocR family, contains an aminotransferase domain</fullName>
    </submittedName>
</protein>
<reference evidence="3" key="1">
    <citation type="submission" date="2019-02" db="EMBL/GenBank/DDBJ databases">
        <authorList>
            <person name="Gruber-Vodicka R. H."/>
            <person name="Seah K. B. B."/>
        </authorList>
    </citation>
    <scope>NUCLEOTIDE SEQUENCE</scope>
    <source>
        <strain evidence="2">BECK_BZ197</strain>
        <strain evidence="4">BECK_BZ198</strain>
        <strain evidence="3">BECK_BZ199</strain>
    </source>
</reference>
<evidence type="ECO:0000259" key="1">
    <source>
        <dbReference type="Pfam" id="PF00155"/>
    </source>
</evidence>
<dbReference type="InterPro" id="IPR015424">
    <property type="entry name" value="PyrdxlP-dep_Trfase"/>
</dbReference>
<dbReference type="InterPro" id="IPR015422">
    <property type="entry name" value="PyrdxlP-dep_Trfase_small"/>
</dbReference>
<gene>
    <name evidence="2" type="ORF">BECKMB1821G_GA0114241_10383</name>
    <name evidence="4" type="ORF">BECKMB1821H_GA0114242_10403</name>
    <name evidence="3" type="ORF">BECKMB1821I_GA0114274_10403</name>
</gene>
<dbReference type="Pfam" id="PF00155">
    <property type="entry name" value="Aminotran_1_2"/>
    <property type="match status" value="1"/>
</dbReference>